<gene>
    <name evidence="2" type="ORF">Tco_0627187</name>
</gene>
<proteinExistence type="predicted"/>
<comment type="caution">
    <text evidence="2">The sequence shown here is derived from an EMBL/GenBank/DDBJ whole genome shotgun (WGS) entry which is preliminary data.</text>
</comment>
<evidence type="ECO:0008006" key="4">
    <source>
        <dbReference type="Google" id="ProtNLM"/>
    </source>
</evidence>
<sequence>MSMSEPREMVAKISKHNVVPKYDMHIYVSKLKQYELDDLVVEYGILKYLNHRLPPSELTMDKLPRDVIGATQQCFVIRSVYVEAITMDDYLLLPNFKGNMVKAEPKNRCYSSKEGKQLHIKFKSKRVREESSNAPRKKKEKVTLLHDDMVSELEKTISADPINHVFEIVKEDQVSKGGDERGYKFDGEQNEVVVVELSDLSKKDVTRVVETEHVVPSAVHIAIPPKETSPSNAHSSFGDSNIQGSQDDGKLNAFCIKLTSNSKIIAKELRNLNK</sequence>
<reference evidence="2" key="2">
    <citation type="submission" date="2022-01" db="EMBL/GenBank/DDBJ databases">
        <authorList>
            <person name="Yamashiro T."/>
            <person name="Shiraishi A."/>
            <person name="Satake H."/>
            <person name="Nakayama K."/>
        </authorList>
    </citation>
    <scope>NUCLEOTIDE SEQUENCE</scope>
</reference>
<protein>
    <recommendedName>
        <fullName evidence="4">DUF4283 domain-containing protein</fullName>
    </recommendedName>
</protein>
<feature type="region of interest" description="Disordered" evidence="1">
    <location>
        <begin position="224"/>
        <end position="244"/>
    </location>
</feature>
<dbReference type="EMBL" id="BQNB010008752">
    <property type="protein sequence ID" value="GJS53825.1"/>
    <property type="molecule type" value="Genomic_DNA"/>
</dbReference>
<keyword evidence="3" id="KW-1185">Reference proteome</keyword>
<evidence type="ECO:0000313" key="3">
    <source>
        <dbReference type="Proteomes" id="UP001151760"/>
    </source>
</evidence>
<reference evidence="2" key="1">
    <citation type="journal article" date="2022" name="Int. J. Mol. Sci.">
        <title>Draft Genome of Tanacetum Coccineum: Genomic Comparison of Closely Related Tanacetum-Family Plants.</title>
        <authorList>
            <person name="Yamashiro T."/>
            <person name="Shiraishi A."/>
            <person name="Nakayama K."/>
            <person name="Satake H."/>
        </authorList>
    </citation>
    <scope>NUCLEOTIDE SEQUENCE</scope>
</reference>
<evidence type="ECO:0000313" key="2">
    <source>
        <dbReference type="EMBL" id="GJS53825.1"/>
    </source>
</evidence>
<accession>A0ABQ4WLU2</accession>
<dbReference type="Proteomes" id="UP001151760">
    <property type="component" value="Unassembled WGS sequence"/>
</dbReference>
<organism evidence="2 3">
    <name type="scientific">Tanacetum coccineum</name>
    <dbReference type="NCBI Taxonomy" id="301880"/>
    <lineage>
        <taxon>Eukaryota</taxon>
        <taxon>Viridiplantae</taxon>
        <taxon>Streptophyta</taxon>
        <taxon>Embryophyta</taxon>
        <taxon>Tracheophyta</taxon>
        <taxon>Spermatophyta</taxon>
        <taxon>Magnoliopsida</taxon>
        <taxon>eudicotyledons</taxon>
        <taxon>Gunneridae</taxon>
        <taxon>Pentapetalae</taxon>
        <taxon>asterids</taxon>
        <taxon>campanulids</taxon>
        <taxon>Asterales</taxon>
        <taxon>Asteraceae</taxon>
        <taxon>Asteroideae</taxon>
        <taxon>Anthemideae</taxon>
        <taxon>Anthemidinae</taxon>
        <taxon>Tanacetum</taxon>
    </lineage>
</organism>
<name>A0ABQ4WLU2_9ASTR</name>
<feature type="compositionally biased region" description="Polar residues" evidence="1">
    <location>
        <begin position="228"/>
        <end position="244"/>
    </location>
</feature>
<evidence type="ECO:0000256" key="1">
    <source>
        <dbReference type="SAM" id="MobiDB-lite"/>
    </source>
</evidence>